<dbReference type="PANTHER" id="PTHR11807:SF12">
    <property type="entry name" value="CYTOPLASMIC TRNA 2-THIOLATION PROTEIN 1"/>
    <property type="match status" value="1"/>
</dbReference>
<keyword evidence="1" id="KW-0808">Transferase</keyword>
<dbReference type="GO" id="GO:0005739">
    <property type="term" value="C:mitochondrion"/>
    <property type="evidence" value="ECO:0007669"/>
    <property type="project" value="TreeGrafter"/>
</dbReference>
<dbReference type="PROSITE" id="PS01263">
    <property type="entry name" value="UPF0021"/>
    <property type="match status" value="1"/>
</dbReference>
<dbReference type="InterPro" id="IPR020554">
    <property type="entry name" value="UPF0021_CS"/>
</dbReference>
<evidence type="ECO:0000313" key="2">
    <source>
        <dbReference type="EMBL" id="KAG6530327.1"/>
    </source>
</evidence>
<comment type="caution">
    <text evidence="2">The sequence shown here is derived from an EMBL/GenBank/DDBJ whole genome shotgun (WGS) entry which is preliminary data.</text>
</comment>
<dbReference type="SUPFAM" id="SSF52402">
    <property type="entry name" value="Adenine nucleotide alpha hydrolases-like"/>
    <property type="match status" value="1"/>
</dbReference>
<organism evidence="2 3">
    <name type="scientific">Zingiber officinale</name>
    <name type="common">Ginger</name>
    <name type="synonym">Amomum zingiber</name>
    <dbReference type="NCBI Taxonomy" id="94328"/>
    <lineage>
        <taxon>Eukaryota</taxon>
        <taxon>Viridiplantae</taxon>
        <taxon>Streptophyta</taxon>
        <taxon>Embryophyta</taxon>
        <taxon>Tracheophyta</taxon>
        <taxon>Spermatophyta</taxon>
        <taxon>Magnoliopsida</taxon>
        <taxon>Liliopsida</taxon>
        <taxon>Zingiberales</taxon>
        <taxon>Zingiberaceae</taxon>
        <taxon>Zingiber</taxon>
    </lineage>
</organism>
<dbReference type="EMBL" id="JACMSC010000003">
    <property type="protein sequence ID" value="KAG6530327.1"/>
    <property type="molecule type" value="Genomic_DNA"/>
</dbReference>
<reference evidence="2 3" key="1">
    <citation type="submission" date="2020-08" db="EMBL/GenBank/DDBJ databases">
        <title>Plant Genome Project.</title>
        <authorList>
            <person name="Zhang R.-G."/>
        </authorList>
    </citation>
    <scope>NUCLEOTIDE SEQUENCE [LARGE SCALE GENOMIC DNA]</scope>
    <source>
        <tissue evidence="2">Rhizome</tissue>
    </source>
</reference>
<dbReference type="GO" id="GO:0002144">
    <property type="term" value="C:cytosolic tRNA wobble base thiouridylase complex"/>
    <property type="evidence" value="ECO:0007669"/>
    <property type="project" value="TreeGrafter"/>
</dbReference>
<dbReference type="PANTHER" id="PTHR11807">
    <property type="entry name" value="ATPASES OF THE PP SUPERFAMILY-RELATED"/>
    <property type="match status" value="1"/>
</dbReference>
<dbReference type="GO" id="GO:0000049">
    <property type="term" value="F:tRNA binding"/>
    <property type="evidence" value="ECO:0007669"/>
    <property type="project" value="TreeGrafter"/>
</dbReference>
<keyword evidence="3" id="KW-1185">Reference proteome</keyword>
<sequence length="312" mass="35110">MSYWTLSLIVKRKEYICKEFFYIVFEDEIHNVIIDNNLFRPGEGVAVAASGGKDSTVLAYVMSQLNRRHNYGLDLILLSVDEGITGYSDDSLETVKRNEIEKEGMEEKQMHWKNEALPLVAIATAKISTSHPMLEPPEGDKHSSLRFPETLKKPSSWKTQCLLFKEQSQWLKPEVASISCTSNEFGIGRTIGNNDLKKQWKHGNSVPKITDSNFQSKQCGSLLKSIETQDLVHAVASAFHLFLKVKKKRCPTKVNEVDRNDGGRRMIAILRNAGGIEMIPQGRKTPYPHCGLQYGLPTLVEEEGILNGDVCE</sequence>
<dbReference type="Proteomes" id="UP000734854">
    <property type="component" value="Unassembled WGS sequence"/>
</dbReference>
<evidence type="ECO:0000313" key="3">
    <source>
        <dbReference type="Proteomes" id="UP000734854"/>
    </source>
</evidence>
<protein>
    <submittedName>
        <fullName evidence="2">Uncharacterized protein</fullName>
    </submittedName>
</protein>
<evidence type="ECO:0000256" key="1">
    <source>
        <dbReference type="ARBA" id="ARBA00022679"/>
    </source>
</evidence>
<dbReference type="GO" id="GO:0002143">
    <property type="term" value="P:tRNA wobble position uridine thiolation"/>
    <property type="evidence" value="ECO:0007669"/>
    <property type="project" value="TreeGrafter"/>
</dbReference>
<name>A0A8J5M0H8_ZINOF</name>
<proteinExistence type="predicted"/>
<dbReference type="GO" id="GO:0016740">
    <property type="term" value="F:transferase activity"/>
    <property type="evidence" value="ECO:0007669"/>
    <property type="project" value="UniProtKB-KW"/>
</dbReference>
<dbReference type="AlphaFoldDB" id="A0A8J5M0H8"/>
<dbReference type="Gene3D" id="3.40.50.620">
    <property type="entry name" value="HUPs"/>
    <property type="match status" value="1"/>
</dbReference>
<dbReference type="InterPro" id="IPR014729">
    <property type="entry name" value="Rossmann-like_a/b/a_fold"/>
</dbReference>
<gene>
    <name evidence="2" type="ORF">ZIOFF_012554</name>
</gene>
<accession>A0A8J5M0H8</accession>